<proteinExistence type="predicted"/>
<feature type="compositionally biased region" description="Polar residues" evidence="1">
    <location>
        <begin position="22"/>
        <end position="36"/>
    </location>
</feature>
<dbReference type="GO" id="GO:0005085">
    <property type="term" value="F:guanyl-nucleotide exchange factor activity"/>
    <property type="evidence" value="ECO:0007669"/>
    <property type="project" value="InterPro"/>
</dbReference>
<dbReference type="OrthoDB" id="2157641at2759"/>
<dbReference type="EMBL" id="CBTN010000008">
    <property type="protein sequence ID" value="CDH51052.1"/>
    <property type="molecule type" value="Genomic_DNA"/>
</dbReference>
<dbReference type="InterPro" id="IPR000904">
    <property type="entry name" value="Sec7_dom"/>
</dbReference>
<evidence type="ECO:0000313" key="3">
    <source>
        <dbReference type="EMBL" id="CDH51052.1"/>
    </source>
</evidence>
<dbReference type="GO" id="GO:0032012">
    <property type="term" value="P:regulation of ARF protein signal transduction"/>
    <property type="evidence" value="ECO:0007669"/>
    <property type="project" value="InterPro"/>
</dbReference>
<dbReference type="AlphaFoldDB" id="A0A068RN72"/>
<dbReference type="SUPFAM" id="SSF50729">
    <property type="entry name" value="PH domain-like"/>
    <property type="match status" value="1"/>
</dbReference>
<organism evidence="3 4">
    <name type="scientific">Lichtheimia corymbifera JMRC:FSU:9682</name>
    <dbReference type="NCBI Taxonomy" id="1263082"/>
    <lineage>
        <taxon>Eukaryota</taxon>
        <taxon>Fungi</taxon>
        <taxon>Fungi incertae sedis</taxon>
        <taxon>Mucoromycota</taxon>
        <taxon>Mucoromycotina</taxon>
        <taxon>Mucoromycetes</taxon>
        <taxon>Mucorales</taxon>
        <taxon>Lichtheimiaceae</taxon>
        <taxon>Lichtheimia</taxon>
    </lineage>
</organism>
<reference evidence="3" key="1">
    <citation type="submission" date="2013-08" db="EMBL/GenBank/DDBJ databases">
        <title>Gene expansion shapes genome architecture in the human pathogen Lichtheimia corymbifera: an evolutionary genomics analysis in the ancient terrestrial Mucorales (Mucoromycotina).</title>
        <authorList>
            <person name="Schwartze V.U."/>
            <person name="Winter S."/>
            <person name="Shelest E."/>
            <person name="Marcet-Houben M."/>
            <person name="Horn F."/>
            <person name="Wehner S."/>
            <person name="Hoffmann K."/>
            <person name="Riege K."/>
            <person name="Sammeth M."/>
            <person name="Nowrousian M."/>
            <person name="Valiante V."/>
            <person name="Linde J."/>
            <person name="Jacobsen I.D."/>
            <person name="Marz M."/>
            <person name="Brakhage A.A."/>
            <person name="Gabaldon T."/>
            <person name="Bocker S."/>
            <person name="Voigt K."/>
        </authorList>
    </citation>
    <scope>NUCLEOTIDE SEQUENCE [LARGE SCALE GENOMIC DNA]</scope>
    <source>
        <strain evidence="3">FSU 9682</strain>
    </source>
</reference>
<dbReference type="SMART" id="SM00233">
    <property type="entry name" value="PH"/>
    <property type="match status" value="1"/>
</dbReference>
<dbReference type="Gene3D" id="2.30.29.30">
    <property type="entry name" value="Pleckstrin-homology domain (PH domain)/Phosphotyrosine-binding domain (PTB)"/>
    <property type="match status" value="1"/>
</dbReference>
<dbReference type="PANTHER" id="PTHR10663">
    <property type="entry name" value="GUANYL-NUCLEOTIDE EXCHANGE FACTOR"/>
    <property type="match status" value="1"/>
</dbReference>
<dbReference type="InterPro" id="IPR001849">
    <property type="entry name" value="PH_domain"/>
</dbReference>
<evidence type="ECO:0000259" key="2">
    <source>
        <dbReference type="PROSITE" id="PS50190"/>
    </source>
</evidence>
<gene>
    <name evidence="3" type="ORF">LCOR_02715.1</name>
</gene>
<dbReference type="SUPFAM" id="SSF48425">
    <property type="entry name" value="Sec7 domain"/>
    <property type="match status" value="1"/>
</dbReference>
<dbReference type="InterPro" id="IPR023394">
    <property type="entry name" value="Sec7_C_sf"/>
</dbReference>
<feature type="domain" description="SEC7" evidence="2">
    <location>
        <begin position="150"/>
        <end position="337"/>
    </location>
</feature>
<dbReference type="Pfam" id="PF01369">
    <property type="entry name" value="Sec7"/>
    <property type="match status" value="1"/>
</dbReference>
<dbReference type="Gene3D" id="1.10.1000.11">
    <property type="entry name" value="Arf Nucleotide-binding Site Opener,domain 2"/>
    <property type="match status" value="1"/>
</dbReference>
<dbReference type="Proteomes" id="UP000027586">
    <property type="component" value="Unassembled WGS sequence"/>
</dbReference>
<keyword evidence="4" id="KW-1185">Reference proteome</keyword>
<feature type="compositionally biased region" description="Low complexity" evidence="1">
    <location>
        <begin position="1"/>
        <end position="15"/>
    </location>
</feature>
<feature type="compositionally biased region" description="Polar residues" evidence="1">
    <location>
        <begin position="156"/>
        <end position="168"/>
    </location>
</feature>
<evidence type="ECO:0000313" key="4">
    <source>
        <dbReference type="Proteomes" id="UP000027586"/>
    </source>
</evidence>
<feature type="region of interest" description="Disordered" evidence="1">
    <location>
        <begin position="1"/>
        <end position="50"/>
    </location>
</feature>
<dbReference type="PANTHER" id="PTHR10663:SF373">
    <property type="entry name" value="PH AND SEC7 DOMAIN-CONTAINING PROTEIN C11E3.11C"/>
    <property type="match status" value="1"/>
</dbReference>
<dbReference type="InterPro" id="IPR011993">
    <property type="entry name" value="PH-like_dom_sf"/>
</dbReference>
<evidence type="ECO:0000256" key="1">
    <source>
        <dbReference type="SAM" id="MobiDB-lite"/>
    </source>
</evidence>
<name>A0A068RN72_9FUNG</name>
<dbReference type="STRING" id="1263082.A0A068RN72"/>
<dbReference type="SMART" id="SM00222">
    <property type="entry name" value="Sec7"/>
    <property type="match status" value="1"/>
</dbReference>
<dbReference type="InterPro" id="IPR035999">
    <property type="entry name" value="Sec7_dom_sf"/>
</dbReference>
<dbReference type="VEuPathDB" id="FungiDB:LCOR_02715.1"/>
<dbReference type="Pfam" id="PF15410">
    <property type="entry name" value="PH_9"/>
    <property type="match status" value="1"/>
</dbReference>
<comment type="caution">
    <text evidence="3">The sequence shown here is derived from an EMBL/GenBank/DDBJ whole genome shotgun (WGS) entry which is preliminary data.</text>
</comment>
<dbReference type="InterPro" id="IPR041681">
    <property type="entry name" value="PH_9"/>
</dbReference>
<dbReference type="PROSITE" id="PS50190">
    <property type="entry name" value="SEC7"/>
    <property type="match status" value="1"/>
</dbReference>
<feature type="region of interest" description="Disordered" evidence="1">
    <location>
        <begin position="131"/>
        <end position="172"/>
    </location>
</feature>
<accession>A0A068RN72</accession>
<sequence>MKKTTTTTTTTSITASKKKNDTPSMTSPMSIASRTLHTIHPTPPTATATTYEDDDIRFDSGGKGDPEPYLFNTFGPLDEVEETSHGNGAQNDNNTCKGDIIQDPSLKTKATADYCETNFNANGISTIVETNEQQQQTTNPPPDHEDQQEQQPKEMTASTTANDISSSYDAKESAQHLWEEDGVVVPKEHAAEWLGGRSFINQDALNFYMENFDFGNMRLDEAIRKLCSKLYLKAETQQIDRILHVFAKRYWHCNQDCVLQSAVSIYADIVYAVAYSLVLLNTDLHVAQGNYTRMTRHEFVRNTMDAIHDHQTTPLSPIRESQVHSYLKQIYVSVKHSQIMQPVQRHASLRSTVEGENIDNRAIRSMRSLGSIIRNARREPTSPTKSISLAYGGSGDSLSCATSCLSQAATSSTPASPSQSTFSIKVMSEQISFTNDPPYIKEGLVRRKHLFESSDRKAKNREWRRCLLIVSDGQLKIYQWRHASGDIGYKGMHRENSVNSTAAIPRSSGSDEKGWDASFRLLGCFPLNHTLTHVLPSPGYDRRRAHVFAVQFPDGGVYLFQTSNRIQCREWAATCNYWAARKSKQPLAGGVCNIEHGWGECLDDEQVDQDPDSILLCEWHPPASPLISSTFDEQDQHMTMKRHLSSLSQELDTHNEVKCKILRKYTTKFPSRYANHAKAMHNWEVKSRYLLQDIIKYQSYCAALEKGIQKQHESLAAT</sequence>
<protein>
    <submittedName>
        <fullName evidence="3">Ph and sec7 domain-containing protein</fullName>
    </submittedName>
</protein>